<keyword evidence="5" id="KW-0548">Nucleotidyltransferase</keyword>
<comment type="caution">
    <text evidence="18">The sequence shown here is derived from an EMBL/GenBank/DDBJ whole genome shotgun (WGS) entry which is preliminary data.</text>
</comment>
<reference evidence="18 19" key="1">
    <citation type="submission" date="2022-12" db="EMBL/GenBank/DDBJ databases">
        <title>Chromosome-level genome of Tegillarca granosa.</title>
        <authorList>
            <person name="Kim J."/>
        </authorList>
    </citation>
    <scope>NUCLEOTIDE SEQUENCE [LARGE SCALE GENOMIC DNA]</scope>
    <source>
        <strain evidence="18">Teg-2019</strain>
        <tissue evidence="18">Adductor muscle</tissue>
    </source>
</reference>
<feature type="repeat" description="TPR" evidence="15">
    <location>
        <begin position="263"/>
        <end position="296"/>
    </location>
</feature>
<dbReference type="SUPFAM" id="SSF48452">
    <property type="entry name" value="TPR-like"/>
    <property type="match status" value="1"/>
</dbReference>
<evidence type="ECO:0000256" key="15">
    <source>
        <dbReference type="PROSITE-ProRule" id="PRU00339"/>
    </source>
</evidence>
<evidence type="ECO:0000256" key="12">
    <source>
        <dbReference type="ARBA" id="ARBA00034531"/>
    </source>
</evidence>
<dbReference type="Proteomes" id="UP001217089">
    <property type="component" value="Unassembled WGS sequence"/>
</dbReference>
<evidence type="ECO:0000313" key="19">
    <source>
        <dbReference type="Proteomes" id="UP001217089"/>
    </source>
</evidence>
<evidence type="ECO:0000256" key="16">
    <source>
        <dbReference type="SAM" id="Phobius"/>
    </source>
</evidence>
<proteinExistence type="inferred from homology"/>
<evidence type="ECO:0000256" key="5">
    <source>
        <dbReference type="ARBA" id="ARBA00022695"/>
    </source>
</evidence>
<evidence type="ECO:0000256" key="11">
    <source>
        <dbReference type="ARBA" id="ARBA00023136"/>
    </source>
</evidence>
<evidence type="ECO:0000256" key="3">
    <source>
        <dbReference type="ARBA" id="ARBA00022679"/>
    </source>
</evidence>
<dbReference type="InterPro" id="IPR036597">
    <property type="entry name" value="Fido-like_dom_sf"/>
</dbReference>
<dbReference type="Gene3D" id="1.10.3290.10">
    <property type="entry name" value="Fido-like domain"/>
    <property type="match status" value="1"/>
</dbReference>
<evidence type="ECO:0000256" key="13">
    <source>
        <dbReference type="ARBA" id="ARBA00047939"/>
    </source>
</evidence>
<comment type="catalytic activity">
    <reaction evidence="13">
        <text>L-threonyl-[protein] + ATP = 3-O-(5'-adenylyl)-L-threonyl-[protein] + diphosphate</text>
        <dbReference type="Rhea" id="RHEA:54292"/>
        <dbReference type="Rhea" id="RHEA-COMP:11060"/>
        <dbReference type="Rhea" id="RHEA-COMP:13847"/>
        <dbReference type="ChEBI" id="CHEBI:30013"/>
        <dbReference type="ChEBI" id="CHEBI:30616"/>
        <dbReference type="ChEBI" id="CHEBI:33019"/>
        <dbReference type="ChEBI" id="CHEBI:138113"/>
        <dbReference type="EC" id="2.7.7.108"/>
    </reaction>
</comment>
<evidence type="ECO:0000256" key="10">
    <source>
        <dbReference type="ARBA" id="ARBA00022989"/>
    </source>
</evidence>
<keyword evidence="3" id="KW-0808">Transferase</keyword>
<dbReference type="EMBL" id="JARBDR010000921">
    <property type="protein sequence ID" value="KAJ8298997.1"/>
    <property type="molecule type" value="Genomic_DNA"/>
</dbReference>
<keyword evidence="4 16" id="KW-0812">Transmembrane</keyword>
<dbReference type="InterPro" id="IPR019734">
    <property type="entry name" value="TPR_rpt"/>
</dbReference>
<dbReference type="Pfam" id="PF02661">
    <property type="entry name" value="Fic"/>
    <property type="match status" value="1"/>
</dbReference>
<keyword evidence="8 15" id="KW-0802">TPR repeat</keyword>
<comment type="subcellular location">
    <subcellularLocation>
        <location evidence="1">Membrane</location>
        <topology evidence="1">Single-pass membrane protein</topology>
    </subcellularLocation>
</comment>
<evidence type="ECO:0000256" key="9">
    <source>
        <dbReference type="ARBA" id="ARBA00022840"/>
    </source>
</evidence>
<comment type="similarity">
    <text evidence="2">Belongs to the fic family.</text>
</comment>
<protein>
    <recommendedName>
        <fullName evidence="12">protein adenylyltransferase</fullName>
        <ecNumber evidence="12">2.7.7.108</ecNumber>
    </recommendedName>
</protein>
<name>A0ABQ9E541_TEGGR</name>
<evidence type="ECO:0000256" key="1">
    <source>
        <dbReference type="ARBA" id="ARBA00004167"/>
    </source>
</evidence>
<feature type="repeat" description="TPR" evidence="15">
    <location>
        <begin position="229"/>
        <end position="262"/>
    </location>
</feature>
<dbReference type="PANTHER" id="PTHR13504:SF34">
    <property type="entry name" value="PROTEIN ADENYLYLTRANSFERASE FICD"/>
    <property type="match status" value="1"/>
</dbReference>
<feature type="transmembrane region" description="Helical" evidence="16">
    <location>
        <begin position="101"/>
        <end position="120"/>
    </location>
</feature>
<evidence type="ECO:0000256" key="8">
    <source>
        <dbReference type="ARBA" id="ARBA00022803"/>
    </source>
</evidence>
<dbReference type="InterPro" id="IPR003812">
    <property type="entry name" value="Fido"/>
</dbReference>
<accession>A0ABQ9E541</accession>
<evidence type="ECO:0000256" key="2">
    <source>
        <dbReference type="ARBA" id="ARBA00009742"/>
    </source>
</evidence>
<evidence type="ECO:0000256" key="7">
    <source>
        <dbReference type="ARBA" id="ARBA00022741"/>
    </source>
</evidence>
<comment type="catalytic activity">
    <reaction evidence="14">
        <text>L-tyrosyl-[protein] + ATP = O-(5'-adenylyl)-L-tyrosyl-[protein] + diphosphate</text>
        <dbReference type="Rhea" id="RHEA:54288"/>
        <dbReference type="Rhea" id="RHEA-COMP:10136"/>
        <dbReference type="Rhea" id="RHEA-COMP:13846"/>
        <dbReference type="ChEBI" id="CHEBI:30616"/>
        <dbReference type="ChEBI" id="CHEBI:33019"/>
        <dbReference type="ChEBI" id="CHEBI:46858"/>
        <dbReference type="ChEBI" id="CHEBI:83624"/>
        <dbReference type="EC" id="2.7.7.108"/>
    </reaction>
</comment>
<evidence type="ECO:0000256" key="4">
    <source>
        <dbReference type="ARBA" id="ARBA00022692"/>
    </source>
</evidence>
<gene>
    <name evidence="18" type="ORF">KUTeg_023057</name>
</gene>
<evidence type="ECO:0000256" key="6">
    <source>
        <dbReference type="ARBA" id="ARBA00022737"/>
    </source>
</evidence>
<keyword evidence="19" id="KW-1185">Reference proteome</keyword>
<dbReference type="PROSITE" id="PS50005">
    <property type="entry name" value="TPR"/>
    <property type="match status" value="2"/>
</dbReference>
<feature type="domain" description="Fido" evidence="17">
    <location>
        <begin position="408"/>
        <end position="543"/>
    </location>
</feature>
<dbReference type="SMART" id="SM00028">
    <property type="entry name" value="TPR"/>
    <property type="match status" value="2"/>
</dbReference>
<dbReference type="InterPro" id="IPR040198">
    <property type="entry name" value="Fido_containing"/>
</dbReference>
<evidence type="ECO:0000313" key="18">
    <source>
        <dbReference type="EMBL" id="KAJ8298997.1"/>
    </source>
</evidence>
<evidence type="ECO:0000259" key="17">
    <source>
        <dbReference type="PROSITE" id="PS51459"/>
    </source>
</evidence>
<dbReference type="InterPro" id="IPR011990">
    <property type="entry name" value="TPR-like_helical_dom_sf"/>
</dbReference>
<keyword evidence="7" id="KW-0547">Nucleotide-binding</keyword>
<keyword evidence="9" id="KW-0067">ATP-binding</keyword>
<feature type="transmembrane region" description="Helical" evidence="16">
    <location>
        <begin position="156"/>
        <end position="181"/>
    </location>
</feature>
<dbReference type="SUPFAM" id="SSF140931">
    <property type="entry name" value="Fic-like"/>
    <property type="match status" value="1"/>
</dbReference>
<dbReference type="EC" id="2.7.7.108" evidence="12"/>
<evidence type="ECO:0000256" key="14">
    <source>
        <dbReference type="ARBA" id="ARBA00048696"/>
    </source>
</evidence>
<dbReference type="Gene3D" id="1.25.40.10">
    <property type="entry name" value="Tetratricopeptide repeat domain"/>
    <property type="match status" value="1"/>
</dbReference>
<dbReference type="PANTHER" id="PTHR13504">
    <property type="entry name" value="FIDO DOMAIN-CONTAINING PROTEIN DDB_G0283145"/>
    <property type="match status" value="1"/>
</dbReference>
<keyword evidence="11 16" id="KW-0472">Membrane</keyword>
<dbReference type="PROSITE" id="PS51459">
    <property type="entry name" value="FIDO"/>
    <property type="match status" value="1"/>
</dbReference>
<keyword evidence="10 16" id="KW-1133">Transmembrane helix</keyword>
<organism evidence="18 19">
    <name type="scientific">Tegillarca granosa</name>
    <name type="common">Malaysian cockle</name>
    <name type="synonym">Anadara granosa</name>
    <dbReference type="NCBI Taxonomy" id="220873"/>
    <lineage>
        <taxon>Eukaryota</taxon>
        <taxon>Metazoa</taxon>
        <taxon>Spiralia</taxon>
        <taxon>Lophotrochozoa</taxon>
        <taxon>Mollusca</taxon>
        <taxon>Bivalvia</taxon>
        <taxon>Autobranchia</taxon>
        <taxon>Pteriomorphia</taxon>
        <taxon>Arcoida</taxon>
        <taxon>Arcoidea</taxon>
        <taxon>Arcidae</taxon>
        <taxon>Tegillarca</taxon>
    </lineage>
</organism>
<keyword evidence="6" id="KW-0677">Repeat</keyword>
<sequence>MVSQEVDRLLPAIRISIEAALENISRKVQSKMKVILKINPPISFVPSKFLSSSSIVSLICSPIQSSSGSLKSSFSFPIRSPINASVSDTDKTGFSVIKLPSLPGVFIFSVVMISISFDLLQHLHHLPYTYKKSTKFIVHTIPTENQIRNEIIQRKYYSYPMAATTLAIILFMSGAAFAYFVTFLPTFLLSFFASNQQIGLSAHSAHDTSIILRVRQQQIPPNPDVKREAITAMNLALDMEAQGKRDKATKLYQQALALDPSHADILTAYGEFLEKDKDIVKADHMYKKALHICPDHTKALINRQRILPLVEEIDHIRFNRIDKKLEHFIRVPLSHPGLRRAKKEAYFSHIYHTNAIEGNTLTLSQTRSIVETRIAIGGKSLVEQNEVLGLDSALSYLNNTLMGRIGSLTLNDILEIHKRVLGYVDPTEAGRLRVTQVFVGDFTPPPALDLPVLMNEFVEWLNSEEALKLHPIEYAALAHYKLVVIHPFYDGNGRTSRLLMNLILMQAGYPPVSVKVEERFRYYETLELGNEGDIRPFIRFIAECTERTLDEFILATSENATALMLKLNGTDENVISNQNG</sequence>